<dbReference type="AlphaFoldDB" id="A0A0R3QWQ3"/>
<organism evidence="3">
    <name type="scientific">Brugia timori</name>
    <dbReference type="NCBI Taxonomy" id="42155"/>
    <lineage>
        <taxon>Eukaryota</taxon>
        <taxon>Metazoa</taxon>
        <taxon>Ecdysozoa</taxon>
        <taxon>Nematoda</taxon>
        <taxon>Chromadorea</taxon>
        <taxon>Rhabditida</taxon>
        <taxon>Spirurina</taxon>
        <taxon>Spiruromorpha</taxon>
        <taxon>Filarioidea</taxon>
        <taxon>Onchocercidae</taxon>
        <taxon>Brugia</taxon>
    </lineage>
</organism>
<gene>
    <name evidence="1" type="ORF">BTMF_LOCUS10189</name>
</gene>
<evidence type="ECO:0000313" key="1">
    <source>
        <dbReference type="EMBL" id="VDO34618.1"/>
    </source>
</evidence>
<reference evidence="3" key="1">
    <citation type="submission" date="2017-02" db="UniProtKB">
        <authorList>
            <consortium name="WormBaseParasite"/>
        </authorList>
    </citation>
    <scope>IDENTIFICATION</scope>
</reference>
<protein>
    <submittedName>
        <fullName evidence="1 3">Uncharacterized protein</fullName>
    </submittedName>
</protein>
<keyword evidence="2" id="KW-1185">Reference proteome</keyword>
<evidence type="ECO:0000313" key="2">
    <source>
        <dbReference type="Proteomes" id="UP000280834"/>
    </source>
</evidence>
<dbReference type="WBParaSite" id="BTMF_0001216101-mRNA-1">
    <property type="protein sequence ID" value="BTMF_0001216101-mRNA-1"/>
    <property type="gene ID" value="BTMF_0001216101"/>
</dbReference>
<dbReference type="EMBL" id="UZAG01017419">
    <property type="protein sequence ID" value="VDO34618.1"/>
    <property type="molecule type" value="Genomic_DNA"/>
</dbReference>
<dbReference type="Proteomes" id="UP000280834">
    <property type="component" value="Unassembled WGS sequence"/>
</dbReference>
<name>A0A0R3QWQ3_9BILA</name>
<proteinExistence type="predicted"/>
<reference evidence="1 2" key="2">
    <citation type="submission" date="2018-11" db="EMBL/GenBank/DDBJ databases">
        <authorList>
            <consortium name="Pathogen Informatics"/>
        </authorList>
    </citation>
    <scope>NUCLEOTIDE SEQUENCE [LARGE SCALE GENOMIC DNA]</scope>
</reference>
<sequence>MYCSLTNDRLSKHSDIEGILLRKISTEKQCASAWSKNSKDFQDFEVKKR</sequence>
<accession>A0A0R3QWQ3</accession>
<evidence type="ECO:0000313" key="3">
    <source>
        <dbReference type="WBParaSite" id="BTMF_0001216101-mRNA-1"/>
    </source>
</evidence>